<dbReference type="EMBL" id="AP019823">
    <property type="protein sequence ID" value="BBM37674.1"/>
    <property type="molecule type" value="Genomic_DNA"/>
</dbReference>
<accession>A0A510JEK0</accession>
<evidence type="ECO:0000313" key="3">
    <source>
        <dbReference type="Proteomes" id="UP000321892"/>
    </source>
</evidence>
<reference evidence="2 3" key="1">
    <citation type="submission" date="2019-07" db="EMBL/GenBank/DDBJ databases">
        <title>Complete Genome Sequence of Leptotrichia hofstadii Strain JCM16775.</title>
        <authorList>
            <person name="Watanabe S."/>
            <person name="Cui L."/>
        </authorList>
    </citation>
    <scope>NUCLEOTIDE SEQUENCE [LARGE SCALE GENOMIC DNA]</scope>
    <source>
        <strain evidence="2 3">JCM16775</strain>
    </source>
</reference>
<protein>
    <submittedName>
        <fullName evidence="2">Uncharacterized protein</fullName>
    </submittedName>
</protein>
<feature type="region of interest" description="Disordered" evidence="1">
    <location>
        <begin position="1"/>
        <end position="20"/>
    </location>
</feature>
<evidence type="ECO:0000256" key="1">
    <source>
        <dbReference type="SAM" id="MobiDB-lite"/>
    </source>
</evidence>
<dbReference type="RefSeq" id="WP_026745272.1">
    <property type="nucleotide sequence ID" value="NZ_AP019823.1"/>
</dbReference>
<dbReference type="KEGG" id="lhf:JCM16775_0364"/>
<sequence length="105" mass="12310">MQTRGTNPKPTTPRPSNPRIKQLYINPRENIKRVHGVTLKVLKIIEEEGVTEDEFDIIVKSIRNEFKRLNGNRNRNAEFKIKFKKASFERFKEVLEKICDSKGVL</sequence>
<gene>
    <name evidence="2" type="ORF">JCM16775_0364</name>
</gene>
<name>A0A510JEK0_9FUSO</name>
<organism evidence="2 3">
    <name type="scientific">Leptotrichia hofstadii</name>
    <dbReference type="NCBI Taxonomy" id="157688"/>
    <lineage>
        <taxon>Bacteria</taxon>
        <taxon>Fusobacteriati</taxon>
        <taxon>Fusobacteriota</taxon>
        <taxon>Fusobacteriia</taxon>
        <taxon>Fusobacteriales</taxon>
        <taxon>Leptotrichiaceae</taxon>
        <taxon>Leptotrichia</taxon>
    </lineage>
</organism>
<dbReference type="Proteomes" id="UP000321892">
    <property type="component" value="Chromosome"/>
</dbReference>
<keyword evidence="3" id="KW-1185">Reference proteome</keyword>
<proteinExistence type="predicted"/>
<dbReference type="AlphaFoldDB" id="A0A510JEK0"/>
<evidence type="ECO:0000313" key="2">
    <source>
        <dbReference type="EMBL" id="BBM37674.1"/>
    </source>
</evidence>
<dbReference type="OrthoDB" id="83107at2"/>